<evidence type="ECO:0008006" key="9">
    <source>
        <dbReference type="Google" id="ProtNLM"/>
    </source>
</evidence>
<comment type="subcellular location">
    <subcellularLocation>
        <location evidence="1">Endomembrane system</location>
        <topology evidence="1">Multi-pass membrane protein</topology>
    </subcellularLocation>
</comment>
<gene>
    <name evidence="7" type="ORF">CHU93_05925</name>
</gene>
<dbReference type="Pfam" id="PF11700">
    <property type="entry name" value="ATG22"/>
    <property type="match status" value="1"/>
</dbReference>
<evidence type="ECO:0000256" key="1">
    <source>
        <dbReference type="ARBA" id="ARBA00004127"/>
    </source>
</evidence>
<organism evidence="7 8">
    <name type="scientific">Sandarakinorhabdus cyanobacteriorum</name>
    <dbReference type="NCBI Taxonomy" id="1981098"/>
    <lineage>
        <taxon>Bacteria</taxon>
        <taxon>Pseudomonadati</taxon>
        <taxon>Pseudomonadota</taxon>
        <taxon>Alphaproteobacteria</taxon>
        <taxon>Sphingomonadales</taxon>
        <taxon>Sphingosinicellaceae</taxon>
        <taxon>Sandarakinorhabdus</taxon>
    </lineage>
</organism>
<keyword evidence="8" id="KW-1185">Reference proteome</keyword>
<proteinExistence type="predicted"/>
<evidence type="ECO:0000256" key="3">
    <source>
        <dbReference type="ARBA" id="ARBA00022692"/>
    </source>
</evidence>
<sequence length="447" mass="45882">MAAQGGRDPYVILISIYIFAPWFVGQVVGNPVEGQALIAAGGKWGGWAVMLSMPVLGAAIDRLGPRKPLLALVVAAMIGICASLWFVTPRGHPEPMLGIAWVVAAGAAMTWLFAAHEMLHNALLVPAAGAAGAARASGAGLAAGNAVSVSLLLLVLFAFALPGTVPWPWLPERPLLGLDPAMGEPARITGPIVAVLMALGSLPLFRLVPDRPRTRASWAGALAGGAGDLAGLFRNVRGNANPLLYLLARMIFTDGLTAILLFGGIFASGVMGWGTLEMLGYGLLLSTMAVVGGLLAGRLDAAIGPRPALILELSALIALELAVIGTDRAHIAHLAVDTAPVWKAPVFATLPELGFLALGCGLAITITAAYASSRTLLTRVAPADQLGTYFGLYALAGSATMWLGPLLVETATRAIGTQAAGFWAVVGLLAVGLLLLLFVKGGGRLKG</sequence>
<dbReference type="RefSeq" id="WP_094473200.1">
    <property type="nucleotide sequence ID" value="NZ_NOXT01000097.1"/>
</dbReference>
<evidence type="ECO:0000256" key="4">
    <source>
        <dbReference type="ARBA" id="ARBA00022989"/>
    </source>
</evidence>
<dbReference type="EMBL" id="NOXT01000097">
    <property type="protein sequence ID" value="OYQ30876.1"/>
    <property type="molecule type" value="Genomic_DNA"/>
</dbReference>
<dbReference type="AlphaFoldDB" id="A0A255YNP9"/>
<feature type="transmembrane region" description="Helical" evidence="6">
    <location>
        <begin position="44"/>
        <end position="60"/>
    </location>
</feature>
<feature type="transmembrane region" description="Helical" evidence="6">
    <location>
        <begin position="243"/>
        <end position="266"/>
    </location>
</feature>
<protein>
    <recommendedName>
        <fullName evidence="9">MFS transporter</fullName>
    </recommendedName>
</protein>
<dbReference type="InterPro" id="IPR050495">
    <property type="entry name" value="ATG22/LtaA_families"/>
</dbReference>
<feature type="transmembrane region" description="Helical" evidence="6">
    <location>
        <begin position="188"/>
        <end position="208"/>
    </location>
</feature>
<evidence type="ECO:0000256" key="2">
    <source>
        <dbReference type="ARBA" id="ARBA00022448"/>
    </source>
</evidence>
<evidence type="ECO:0000256" key="6">
    <source>
        <dbReference type="SAM" id="Phobius"/>
    </source>
</evidence>
<keyword evidence="4 6" id="KW-1133">Transmembrane helix</keyword>
<feature type="transmembrane region" description="Helical" evidence="6">
    <location>
        <begin position="140"/>
        <end position="161"/>
    </location>
</feature>
<dbReference type="SUPFAM" id="SSF103473">
    <property type="entry name" value="MFS general substrate transporter"/>
    <property type="match status" value="1"/>
</dbReference>
<reference evidence="7 8" key="1">
    <citation type="submission" date="2017-07" db="EMBL/GenBank/DDBJ databases">
        <title>Sandarakinorhabdus cyanobacteriorum sp. nov., a novel bacterium isolated from cyanobacterial aggregates in a eutrophic lake.</title>
        <authorList>
            <person name="Cai H."/>
        </authorList>
    </citation>
    <scope>NUCLEOTIDE SEQUENCE [LARGE SCALE GENOMIC DNA]</scope>
    <source>
        <strain evidence="7 8">TH057</strain>
    </source>
</reference>
<evidence type="ECO:0000313" key="7">
    <source>
        <dbReference type="EMBL" id="OYQ30876.1"/>
    </source>
</evidence>
<evidence type="ECO:0000256" key="5">
    <source>
        <dbReference type="ARBA" id="ARBA00023136"/>
    </source>
</evidence>
<evidence type="ECO:0000313" key="8">
    <source>
        <dbReference type="Proteomes" id="UP000216991"/>
    </source>
</evidence>
<keyword evidence="5 6" id="KW-0472">Membrane</keyword>
<feature type="transmembrane region" description="Helical" evidence="6">
    <location>
        <begin position="12"/>
        <end position="32"/>
    </location>
</feature>
<name>A0A255YNP9_9SPHN</name>
<dbReference type="PANTHER" id="PTHR23519:SF1">
    <property type="entry name" value="AUTOPHAGY-RELATED PROTEIN 22"/>
    <property type="match status" value="1"/>
</dbReference>
<dbReference type="InterPro" id="IPR024671">
    <property type="entry name" value="Atg22-like"/>
</dbReference>
<feature type="transmembrane region" description="Helical" evidence="6">
    <location>
        <begin position="308"/>
        <end position="326"/>
    </location>
</feature>
<accession>A0A255YNP9</accession>
<feature type="transmembrane region" description="Helical" evidence="6">
    <location>
        <begin position="390"/>
        <end position="408"/>
    </location>
</feature>
<feature type="transmembrane region" description="Helical" evidence="6">
    <location>
        <begin position="99"/>
        <end position="119"/>
    </location>
</feature>
<feature type="transmembrane region" description="Helical" evidence="6">
    <location>
        <begin position="346"/>
        <end position="370"/>
    </location>
</feature>
<keyword evidence="2" id="KW-0813">Transport</keyword>
<dbReference type="InterPro" id="IPR036259">
    <property type="entry name" value="MFS_trans_sf"/>
</dbReference>
<dbReference type="PANTHER" id="PTHR23519">
    <property type="entry name" value="AUTOPHAGY-RELATED PROTEIN 22"/>
    <property type="match status" value="1"/>
</dbReference>
<feature type="transmembrane region" description="Helical" evidence="6">
    <location>
        <begin position="420"/>
        <end position="439"/>
    </location>
</feature>
<keyword evidence="3 6" id="KW-0812">Transmembrane</keyword>
<dbReference type="Gene3D" id="1.20.1250.20">
    <property type="entry name" value="MFS general substrate transporter like domains"/>
    <property type="match status" value="2"/>
</dbReference>
<comment type="caution">
    <text evidence="7">The sequence shown here is derived from an EMBL/GenBank/DDBJ whole genome shotgun (WGS) entry which is preliminary data.</text>
</comment>
<dbReference type="GO" id="GO:0012505">
    <property type="term" value="C:endomembrane system"/>
    <property type="evidence" value="ECO:0007669"/>
    <property type="project" value="UniProtKB-SubCell"/>
</dbReference>
<feature type="transmembrane region" description="Helical" evidence="6">
    <location>
        <begin position="278"/>
        <end position="296"/>
    </location>
</feature>
<dbReference type="OrthoDB" id="9768783at2"/>
<feature type="transmembrane region" description="Helical" evidence="6">
    <location>
        <begin position="69"/>
        <end position="87"/>
    </location>
</feature>
<dbReference type="Proteomes" id="UP000216991">
    <property type="component" value="Unassembled WGS sequence"/>
</dbReference>